<organism evidence="2 3">
    <name type="scientific">Symbiodinium pilosum</name>
    <name type="common">Dinoflagellate</name>
    <dbReference type="NCBI Taxonomy" id="2952"/>
    <lineage>
        <taxon>Eukaryota</taxon>
        <taxon>Sar</taxon>
        <taxon>Alveolata</taxon>
        <taxon>Dinophyceae</taxon>
        <taxon>Suessiales</taxon>
        <taxon>Symbiodiniaceae</taxon>
        <taxon>Symbiodinium</taxon>
    </lineage>
</organism>
<dbReference type="OrthoDB" id="194358at2759"/>
<feature type="region of interest" description="Disordered" evidence="1">
    <location>
        <begin position="309"/>
        <end position="340"/>
    </location>
</feature>
<evidence type="ECO:0000313" key="2">
    <source>
        <dbReference type="EMBL" id="CAE7631320.1"/>
    </source>
</evidence>
<gene>
    <name evidence="2" type="ORF">SPIL2461_LOCUS16563</name>
</gene>
<reference evidence="2" key="1">
    <citation type="submission" date="2021-02" db="EMBL/GenBank/DDBJ databases">
        <authorList>
            <person name="Dougan E. K."/>
            <person name="Rhodes N."/>
            <person name="Thang M."/>
            <person name="Chan C."/>
        </authorList>
    </citation>
    <scope>NUCLEOTIDE SEQUENCE</scope>
</reference>
<comment type="caution">
    <text evidence="2">The sequence shown here is derived from an EMBL/GenBank/DDBJ whole genome shotgun (WGS) entry which is preliminary data.</text>
</comment>
<dbReference type="AlphaFoldDB" id="A0A812VGR5"/>
<protein>
    <submittedName>
        <fullName evidence="2">Uncharacterized protein</fullName>
    </submittedName>
</protein>
<dbReference type="Proteomes" id="UP000649617">
    <property type="component" value="Unassembled WGS sequence"/>
</dbReference>
<proteinExistence type="predicted"/>
<feature type="region of interest" description="Disordered" evidence="1">
    <location>
        <begin position="1"/>
        <end position="57"/>
    </location>
</feature>
<feature type="compositionally biased region" description="Basic and acidic residues" evidence="1">
    <location>
        <begin position="330"/>
        <end position="340"/>
    </location>
</feature>
<accession>A0A812VGR5</accession>
<name>A0A812VGR5_SYMPI</name>
<evidence type="ECO:0000313" key="3">
    <source>
        <dbReference type="Proteomes" id="UP000649617"/>
    </source>
</evidence>
<dbReference type="EMBL" id="CAJNIZ010042669">
    <property type="protein sequence ID" value="CAE7631320.1"/>
    <property type="molecule type" value="Genomic_DNA"/>
</dbReference>
<evidence type="ECO:0000256" key="1">
    <source>
        <dbReference type="SAM" id="MobiDB-lite"/>
    </source>
</evidence>
<sequence length="340" mass="38354">MCVAHGDESARKDLSGKERAEEARMRAKQMAEENRERAKKRREEAIENQRHARERVRTDAEIGDVAKLCEEQKQVAMQSWQKGLSELSAQMDAEEKKQKVLTGTEGQVALQKLFRPPALHAMGYVRAGLVPQELRQRLLSHLHKHRSRSFVETFNPLLGNQRKAKALPLPPEWTTKGGFMDRLLSPIVEKASGKEMEMVRIAPSLRIYEEGASLMRHVDSPETPITVAIPLEATGAGSRWHLEIGDPQGRKLRPLPLQPGHLLVYEGARLPHARMGQLSAGDLTVAFAYYRPKENYDARRVQRTVDQLLASHNAASRGPSRPPAPKPLKKKDEFRSTDEL</sequence>
<keyword evidence="3" id="KW-1185">Reference proteome</keyword>